<evidence type="ECO:0000259" key="8">
    <source>
        <dbReference type="PROSITE" id="PS50125"/>
    </source>
</evidence>
<organism evidence="9 10">
    <name type="scientific">Allacma fusca</name>
    <dbReference type="NCBI Taxonomy" id="39272"/>
    <lineage>
        <taxon>Eukaryota</taxon>
        <taxon>Metazoa</taxon>
        <taxon>Ecdysozoa</taxon>
        <taxon>Arthropoda</taxon>
        <taxon>Hexapoda</taxon>
        <taxon>Collembola</taxon>
        <taxon>Symphypleona</taxon>
        <taxon>Sminthuridae</taxon>
        <taxon>Allacma</taxon>
    </lineage>
</organism>
<dbReference type="GO" id="GO:0007193">
    <property type="term" value="P:adenylate cyclase-inhibiting G protein-coupled receptor signaling pathway"/>
    <property type="evidence" value="ECO:0007669"/>
    <property type="project" value="TreeGrafter"/>
</dbReference>
<dbReference type="GO" id="GO:0006171">
    <property type="term" value="P:cAMP biosynthetic process"/>
    <property type="evidence" value="ECO:0007669"/>
    <property type="project" value="TreeGrafter"/>
</dbReference>
<dbReference type="GO" id="GO:0035556">
    <property type="term" value="P:intracellular signal transduction"/>
    <property type="evidence" value="ECO:0007669"/>
    <property type="project" value="InterPro"/>
</dbReference>
<accession>A0A8J2NWL6</accession>
<dbReference type="Pfam" id="PF16214">
    <property type="entry name" value="AC_N"/>
    <property type="match status" value="1"/>
</dbReference>
<dbReference type="FunFam" id="3.30.70.1230:FF:000024">
    <property type="entry name" value="ACXA, isoform A"/>
    <property type="match status" value="1"/>
</dbReference>
<keyword evidence="3" id="KW-0547">Nucleotide-binding</keyword>
<dbReference type="PANTHER" id="PTHR45627">
    <property type="entry name" value="ADENYLATE CYCLASE TYPE 1"/>
    <property type="match status" value="1"/>
</dbReference>
<reference evidence="9" key="1">
    <citation type="submission" date="2021-06" db="EMBL/GenBank/DDBJ databases">
        <authorList>
            <person name="Hodson N. C."/>
            <person name="Mongue J. A."/>
            <person name="Jaron S. K."/>
        </authorList>
    </citation>
    <scope>NUCLEOTIDE SEQUENCE</scope>
</reference>
<dbReference type="GO" id="GO:0000166">
    <property type="term" value="F:nucleotide binding"/>
    <property type="evidence" value="ECO:0007669"/>
    <property type="project" value="UniProtKB-KW"/>
</dbReference>
<dbReference type="AlphaFoldDB" id="A0A8J2NWL6"/>
<evidence type="ECO:0000256" key="4">
    <source>
        <dbReference type="ARBA" id="ARBA00022989"/>
    </source>
</evidence>
<dbReference type="EMBL" id="CAJVCH010077469">
    <property type="protein sequence ID" value="CAG7721202.1"/>
    <property type="molecule type" value="Genomic_DNA"/>
</dbReference>
<evidence type="ECO:0000256" key="6">
    <source>
        <dbReference type="ARBA" id="ARBA00023239"/>
    </source>
</evidence>
<evidence type="ECO:0000256" key="1">
    <source>
        <dbReference type="ARBA" id="ARBA00004370"/>
    </source>
</evidence>
<dbReference type="PROSITE" id="PS50125">
    <property type="entry name" value="GUANYLATE_CYCLASE_2"/>
    <property type="match status" value="1"/>
</dbReference>
<protein>
    <recommendedName>
        <fullName evidence="8">Guanylate cyclase domain-containing protein</fullName>
    </recommendedName>
</protein>
<keyword evidence="2" id="KW-0812">Transmembrane</keyword>
<dbReference type="GO" id="GO:0004016">
    <property type="term" value="F:adenylate cyclase activity"/>
    <property type="evidence" value="ECO:0007669"/>
    <property type="project" value="TreeGrafter"/>
</dbReference>
<name>A0A8J2NWL6_9HEXA</name>
<evidence type="ECO:0000313" key="10">
    <source>
        <dbReference type="Proteomes" id="UP000708208"/>
    </source>
</evidence>
<dbReference type="SMART" id="SM00044">
    <property type="entry name" value="CYCc"/>
    <property type="match status" value="1"/>
</dbReference>
<keyword evidence="4" id="KW-1133">Transmembrane helix</keyword>
<sequence length="402" mass="46022">MFTSLQTTLELAHVVADLVYYLCGNIVGLYSQLLSEITIRRAFLDRRGYIKSTIKKKYEKDQEEQLLLSILPNHISTKVKNELLTAITTLKQDQLTKKHSSYGSGHSEHRHLFHHHHKNNRKPKTLMQKKPFSNLYVEKHTNVTILYADIVNFTPLTVKLKADELVDTLNELFGRFDEAAANFNCLRIKLLGDCYYCVSGIPTPTPSHAKNCVQLGFEMIEIVKDVREKLNVRLGVDVSMRIGIHSGKILSGLLGIYKWQYDIWSKDATIANHMEQSGRAGRIHITRQTRDFLGNEYSYEPYHGNMRDKYLAENDIETFLIVSPHGLNHNDDTFHEEPYNKAVFNRGTSNAPVLKRQTSSIQKSLDIRKKSRVARSEAGVEGVESFRNLMSQVNEKMAKAID</sequence>
<comment type="subcellular location">
    <subcellularLocation>
        <location evidence="1">Membrane</location>
    </subcellularLocation>
</comment>
<dbReference type="GO" id="GO:0005886">
    <property type="term" value="C:plasma membrane"/>
    <property type="evidence" value="ECO:0007669"/>
    <property type="project" value="TreeGrafter"/>
</dbReference>
<keyword evidence="5" id="KW-0472">Membrane</keyword>
<evidence type="ECO:0000256" key="3">
    <source>
        <dbReference type="ARBA" id="ARBA00022741"/>
    </source>
</evidence>
<proteinExistence type="predicted"/>
<dbReference type="PANTHER" id="PTHR45627:SF12">
    <property type="entry name" value="ADENYLATE CYCLASE TYPE 2"/>
    <property type="match status" value="1"/>
</dbReference>
<dbReference type="InterPro" id="IPR001054">
    <property type="entry name" value="A/G_cyclase"/>
</dbReference>
<feature type="non-terminal residue" evidence="9">
    <location>
        <position position="402"/>
    </location>
</feature>
<dbReference type="Pfam" id="PF00211">
    <property type="entry name" value="Guanylate_cyc"/>
    <property type="match status" value="1"/>
</dbReference>
<keyword evidence="10" id="KW-1185">Reference proteome</keyword>
<dbReference type="InterPro" id="IPR032628">
    <property type="entry name" value="AC_N"/>
</dbReference>
<feature type="non-terminal residue" evidence="9">
    <location>
        <position position="1"/>
    </location>
</feature>
<gene>
    <name evidence="9" type="ORF">AFUS01_LOCUS10431</name>
</gene>
<comment type="caution">
    <text evidence="9">The sequence shown here is derived from an EMBL/GenBank/DDBJ whole genome shotgun (WGS) entry which is preliminary data.</text>
</comment>
<evidence type="ECO:0000256" key="7">
    <source>
        <dbReference type="SAM" id="MobiDB-lite"/>
    </source>
</evidence>
<feature type="domain" description="Guanylate cyclase" evidence="8">
    <location>
        <begin position="144"/>
        <end position="275"/>
    </location>
</feature>
<keyword evidence="6" id="KW-0456">Lyase</keyword>
<dbReference type="GO" id="GO:0007189">
    <property type="term" value="P:adenylate cyclase-activating G protein-coupled receptor signaling pathway"/>
    <property type="evidence" value="ECO:0007669"/>
    <property type="project" value="TreeGrafter"/>
</dbReference>
<evidence type="ECO:0000256" key="2">
    <source>
        <dbReference type="ARBA" id="ARBA00022692"/>
    </source>
</evidence>
<feature type="compositionally biased region" description="Basic residues" evidence="7">
    <location>
        <begin position="108"/>
        <end position="123"/>
    </location>
</feature>
<feature type="region of interest" description="Disordered" evidence="7">
    <location>
        <begin position="98"/>
        <end position="123"/>
    </location>
</feature>
<evidence type="ECO:0000256" key="5">
    <source>
        <dbReference type="ARBA" id="ARBA00023136"/>
    </source>
</evidence>
<dbReference type="OrthoDB" id="6147412at2759"/>
<dbReference type="CDD" id="cd07302">
    <property type="entry name" value="CHD"/>
    <property type="match status" value="1"/>
</dbReference>
<evidence type="ECO:0000313" key="9">
    <source>
        <dbReference type="EMBL" id="CAG7721202.1"/>
    </source>
</evidence>
<dbReference type="Proteomes" id="UP000708208">
    <property type="component" value="Unassembled WGS sequence"/>
</dbReference>